<protein>
    <recommendedName>
        <fullName evidence="2">GRF-like zinc ribbon domain-containing protein</fullName>
    </recommendedName>
</protein>
<name>A0AAD6HLB5_9EURO</name>
<evidence type="ECO:0000313" key="4">
    <source>
        <dbReference type="Proteomes" id="UP001215712"/>
    </source>
</evidence>
<dbReference type="AlphaFoldDB" id="A0AAD6HLB5"/>
<dbReference type="InterPro" id="IPR056444">
    <property type="entry name" value="Zn_ribbon_GRF_2"/>
</dbReference>
<sequence length="138" mass="14554">MTTRQLESPSPSPSQGWKCPDCGLPGVRLSTNPDGSSAAPNRAYYKCVPCNRALGLCPCTTPGARTTSTCPCGDSSDAESPGLEEVPKGVSLVQPSRKGSLNPHNPEPGFDVDWEANCSPGYMVSRFPAQGMELLPWG</sequence>
<reference evidence="3" key="1">
    <citation type="journal article" date="2023" name="IMA Fungus">
        <title>Comparative genomic study of the Penicillium genus elucidates a diverse pangenome and 15 lateral gene transfer events.</title>
        <authorList>
            <person name="Petersen C."/>
            <person name="Sorensen T."/>
            <person name="Nielsen M.R."/>
            <person name="Sondergaard T.E."/>
            <person name="Sorensen J.L."/>
            <person name="Fitzpatrick D.A."/>
            <person name="Frisvad J.C."/>
            <person name="Nielsen K.L."/>
        </authorList>
    </citation>
    <scope>NUCLEOTIDE SEQUENCE</scope>
    <source>
        <strain evidence="3">IBT 17514</strain>
    </source>
</reference>
<organism evidence="3 4">
    <name type="scientific">Penicillium malachiteum</name>
    <dbReference type="NCBI Taxonomy" id="1324776"/>
    <lineage>
        <taxon>Eukaryota</taxon>
        <taxon>Fungi</taxon>
        <taxon>Dikarya</taxon>
        <taxon>Ascomycota</taxon>
        <taxon>Pezizomycotina</taxon>
        <taxon>Eurotiomycetes</taxon>
        <taxon>Eurotiomycetidae</taxon>
        <taxon>Eurotiales</taxon>
        <taxon>Aspergillaceae</taxon>
        <taxon>Penicillium</taxon>
    </lineage>
</organism>
<reference evidence="3" key="2">
    <citation type="submission" date="2023-01" db="EMBL/GenBank/DDBJ databases">
        <authorList>
            <person name="Petersen C."/>
        </authorList>
    </citation>
    <scope>NUCLEOTIDE SEQUENCE</scope>
    <source>
        <strain evidence="3">IBT 17514</strain>
    </source>
</reference>
<feature type="domain" description="GRF-like zinc ribbon" evidence="2">
    <location>
        <begin position="17"/>
        <end position="57"/>
    </location>
</feature>
<feature type="compositionally biased region" description="Polar residues" evidence="1">
    <location>
        <begin position="1"/>
        <end position="15"/>
    </location>
</feature>
<dbReference type="Proteomes" id="UP001215712">
    <property type="component" value="Unassembled WGS sequence"/>
</dbReference>
<dbReference type="Pfam" id="PF23549">
    <property type="entry name" value="Zn_ribbon_GRF_2"/>
    <property type="match status" value="1"/>
</dbReference>
<evidence type="ECO:0000313" key="3">
    <source>
        <dbReference type="EMBL" id="KAJ5724718.1"/>
    </source>
</evidence>
<keyword evidence="4" id="KW-1185">Reference proteome</keyword>
<comment type="caution">
    <text evidence="3">The sequence shown here is derived from an EMBL/GenBank/DDBJ whole genome shotgun (WGS) entry which is preliminary data.</text>
</comment>
<dbReference type="EMBL" id="JAQJAN010000008">
    <property type="protein sequence ID" value="KAJ5724718.1"/>
    <property type="molecule type" value="Genomic_DNA"/>
</dbReference>
<feature type="region of interest" description="Disordered" evidence="1">
    <location>
        <begin position="1"/>
        <end position="20"/>
    </location>
</feature>
<proteinExistence type="predicted"/>
<evidence type="ECO:0000256" key="1">
    <source>
        <dbReference type="SAM" id="MobiDB-lite"/>
    </source>
</evidence>
<evidence type="ECO:0000259" key="2">
    <source>
        <dbReference type="Pfam" id="PF23549"/>
    </source>
</evidence>
<gene>
    <name evidence="3" type="ORF">N7493_006446</name>
</gene>
<accession>A0AAD6HLB5</accession>